<protein>
    <submittedName>
        <fullName evidence="1">Uncharacterized protein</fullName>
    </submittedName>
</protein>
<organism evidence="1 2">
    <name type="scientific">Aspergillus melleus</name>
    <dbReference type="NCBI Taxonomy" id="138277"/>
    <lineage>
        <taxon>Eukaryota</taxon>
        <taxon>Fungi</taxon>
        <taxon>Dikarya</taxon>
        <taxon>Ascomycota</taxon>
        <taxon>Pezizomycotina</taxon>
        <taxon>Eurotiomycetes</taxon>
        <taxon>Eurotiomycetidae</taxon>
        <taxon>Eurotiales</taxon>
        <taxon>Aspergillaceae</taxon>
        <taxon>Aspergillus</taxon>
        <taxon>Aspergillus subgen. Circumdati</taxon>
    </lineage>
</organism>
<accession>A0ACC3B3N1</accession>
<gene>
    <name evidence="1" type="ORF">N8T08_004746</name>
</gene>
<dbReference type="EMBL" id="JAOPJF010000027">
    <property type="protein sequence ID" value="KAK1145031.1"/>
    <property type="molecule type" value="Genomic_DNA"/>
</dbReference>
<reference evidence="1 2" key="1">
    <citation type="journal article" date="2023" name="ACS Omega">
        <title>Identification of the Neoaspergillic Acid Biosynthesis Gene Cluster by Establishing an In Vitro CRISPR-Ribonucleoprotein Genetic System in Aspergillus melleus.</title>
        <authorList>
            <person name="Yuan B."/>
            <person name="Grau M.F."/>
            <person name="Murata R.M."/>
            <person name="Torok T."/>
            <person name="Venkateswaran K."/>
            <person name="Stajich J.E."/>
            <person name="Wang C.C.C."/>
        </authorList>
    </citation>
    <scope>NUCLEOTIDE SEQUENCE [LARGE SCALE GENOMIC DNA]</scope>
    <source>
        <strain evidence="1 2">IMV 1140</strain>
    </source>
</reference>
<sequence length="344" mass="40117">MGVTGVGKSRFISWFNPGATTGDGLTSWTTTVGVYPATIGSQNIFLVDTPGFDDTLRADTDILREVADWLNQTNKANIKLAGIVYLHRISDNRMAGASMKSLRLFKKLCGEQGLPCVILATTMWAQPPTVEQVAREQELSSEEKFWGEMVEKGSSIRRHYDEEISATNIIKEILERRHRITLQIQDEMAEGKDLDETSAGRELDAEIMKLKKRYEKELADLRTDLRRAQYEHDEQTQKQILVERAETERRLQEQERKRDQLQVSMEELRRQREEEIREHREMALQQQLDHQRALLKQESDLQALKLQNEYETRLVQKEYTSEIRRLQEELQLVQRNQRRGCVVM</sequence>
<name>A0ACC3B3N1_9EURO</name>
<comment type="caution">
    <text evidence="1">The sequence shown here is derived from an EMBL/GenBank/DDBJ whole genome shotgun (WGS) entry which is preliminary data.</text>
</comment>
<keyword evidence="2" id="KW-1185">Reference proteome</keyword>
<evidence type="ECO:0000313" key="1">
    <source>
        <dbReference type="EMBL" id="KAK1145031.1"/>
    </source>
</evidence>
<proteinExistence type="predicted"/>
<dbReference type="Proteomes" id="UP001177260">
    <property type="component" value="Unassembled WGS sequence"/>
</dbReference>
<evidence type="ECO:0000313" key="2">
    <source>
        <dbReference type="Proteomes" id="UP001177260"/>
    </source>
</evidence>